<organism evidence="1 2">
    <name type="scientific">Amphibacillus indicireducens</name>
    <dbReference type="NCBI Taxonomy" id="1076330"/>
    <lineage>
        <taxon>Bacteria</taxon>
        <taxon>Bacillati</taxon>
        <taxon>Bacillota</taxon>
        <taxon>Bacilli</taxon>
        <taxon>Bacillales</taxon>
        <taxon>Bacillaceae</taxon>
        <taxon>Amphibacillus</taxon>
    </lineage>
</organism>
<dbReference type="PROSITE" id="PS51257">
    <property type="entry name" value="PROKAR_LIPOPROTEIN"/>
    <property type="match status" value="1"/>
</dbReference>
<dbReference type="RefSeq" id="WP_344911443.1">
    <property type="nucleotide sequence ID" value="NZ_BAABDL010000067.1"/>
</dbReference>
<evidence type="ECO:0000313" key="1">
    <source>
        <dbReference type="EMBL" id="GAA4068026.1"/>
    </source>
</evidence>
<reference evidence="2" key="1">
    <citation type="journal article" date="2019" name="Int. J. Syst. Evol. Microbiol.">
        <title>The Global Catalogue of Microorganisms (GCM) 10K type strain sequencing project: providing services to taxonomists for standard genome sequencing and annotation.</title>
        <authorList>
            <consortium name="The Broad Institute Genomics Platform"/>
            <consortium name="The Broad Institute Genome Sequencing Center for Infectious Disease"/>
            <person name="Wu L."/>
            <person name="Ma J."/>
        </authorList>
    </citation>
    <scope>NUCLEOTIDE SEQUENCE [LARGE SCALE GENOMIC DNA]</scope>
    <source>
        <strain evidence="2">JCM 17250</strain>
    </source>
</reference>
<comment type="caution">
    <text evidence="1">The sequence shown here is derived from an EMBL/GenBank/DDBJ whole genome shotgun (WGS) entry which is preliminary data.</text>
</comment>
<evidence type="ECO:0000313" key="2">
    <source>
        <dbReference type="Proteomes" id="UP001501734"/>
    </source>
</evidence>
<gene>
    <name evidence="1" type="ORF">GCM10022410_12630</name>
</gene>
<evidence type="ECO:0008006" key="3">
    <source>
        <dbReference type="Google" id="ProtNLM"/>
    </source>
</evidence>
<sequence>MKIFVVFNLLLFSLVGCSNQNDHLIGNQPPEFELSIMNSGDSLSNPTILEKTGLSIETEHWNTEKGILTDEEVLSIAMSLREEHVNLQPYEVILDRYLINFDFSKAEDKPNYFFAFITSDEEEALYWEGEIPDEGAFTFSPPYTGVGIVKVKIIFQWQQTESVVLGQQTVRFDLNVSN</sequence>
<proteinExistence type="predicted"/>
<dbReference type="Proteomes" id="UP001501734">
    <property type="component" value="Unassembled WGS sequence"/>
</dbReference>
<keyword evidence="2" id="KW-1185">Reference proteome</keyword>
<dbReference type="EMBL" id="BAABDL010000067">
    <property type="protein sequence ID" value="GAA4068026.1"/>
    <property type="molecule type" value="Genomic_DNA"/>
</dbReference>
<accession>A0ABP7VKX0</accession>
<name>A0ABP7VKX0_9BACI</name>
<protein>
    <recommendedName>
        <fullName evidence="3">Lipoprotein</fullName>
    </recommendedName>
</protein>